<organism evidence="6 8">
    <name type="scientific">Rathayibacter toxicus</name>
    <dbReference type="NCBI Taxonomy" id="145458"/>
    <lineage>
        <taxon>Bacteria</taxon>
        <taxon>Bacillati</taxon>
        <taxon>Actinomycetota</taxon>
        <taxon>Actinomycetes</taxon>
        <taxon>Micrococcales</taxon>
        <taxon>Microbacteriaceae</taxon>
        <taxon>Rathayibacter</taxon>
    </lineage>
</organism>
<evidence type="ECO:0000256" key="1">
    <source>
        <dbReference type="ARBA" id="ARBA00022618"/>
    </source>
</evidence>
<accession>A0A0C5BE00</accession>
<comment type="caution">
    <text evidence="6">The sequence shown here is derived from an EMBL/GenBank/DDBJ whole genome shotgun (WGS) entry which is preliminary data.</text>
</comment>
<dbReference type="HAMAP" id="MF_01197">
    <property type="entry name" value="SepF"/>
    <property type="match status" value="1"/>
</dbReference>
<evidence type="ECO:0000256" key="4">
    <source>
        <dbReference type="ARBA" id="ARBA00044936"/>
    </source>
</evidence>
<protein>
    <recommendedName>
        <fullName evidence="5">Cell division protein SepF</fullName>
    </recommendedName>
</protein>
<dbReference type="eggNOG" id="COG1799">
    <property type="taxonomic scope" value="Bacteria"/>
</dbReference>
<dbReference type="PANTHER" id="PTHR35798:SF1">
    <property type="entry name" value="CELL DIVISION PROTEIN SEPF"/>
    <property type="match status" value="1"/>
</dbReference>
<proteinExistence type="inferred from homology"/>
<dbReference type="Pfam" id="PF04472">
    <property type="entry name" value="SepF"/>
    <property type="match status" value="1"/>
</dbReference>
<dbReference type="PANTHER" id="PTHR35798">
    <property type="entry name" value="CELL DIVISION PROTEIN SEPF"/>
    <property type="match status" value="1"/>
</dbReference>
<sequence length="170" mass="18329">MANPLKKTMVYLGLADDEAEYARTEPVQAASANSQRASASLVQPLPPFEQVVQPHATVTPLRKSTSQTPKATAPAEMNEILTVHPKQYRDAQVIAENFRDGVPVIINLSQMSDADARRLIDFASGLSQGLYGRIERVTSKVFLLSPSHITVAGDSASAENDADASFFAKS</sequence>
<evidence type="ECO:0000256" key="5">
    <source>
        <dbReference type="HAMAP-Rule" id="MF_01197"/>
    </source>
</evidence>
<evidence type="ECO:0000313" key="6">
    <source>
        <dbReference type="EMBL" id="KKM44702.1"/>
    </source>
</evidence>
<dbReference type="Gene3D" id="3.30.110.150">
    <property type="entry name" value="SepF-like protein"/>
    <property type="match status" value="1"/>
</dbReference>
<dbReference type="GO" id="GO:0043093">
    <property type="term" value="P:FtsZ-dependent cytokinesis"/>
    <property type="evidence" value="ECO:0007669"/>
    <property type="project" value="UniProtKB-UniRule"/>
</dbReference>
<evidence type="ECO:0000256" key="2">
    <source>
        <dbReference type="ARBA" id="ARBA00023210"/>
    </source>
</evidence>
<reference evidence="6 8" key="1">
    <citation type="submission" date="2015-04" db="EMBL/GenBank/DDBJ databases">
        <title>Draft genome sequence of Rathayibacter toxicus strain FH-142 (AKA 70134 or CS 32), a Western Australian isolate.</title>
        <authorList>
            <consortium name="Consortium for Microbial Forensics and Genomics (microFORGE)"/>
            <person name="Knight B.M."/>
            <person name="Roberts D.P."/>
            <person name="Lin D."/>
            <person name="Hari K."/>
            <person name="Fletcher J."/>
            <person name="Melcher U."/>
            <person name="Blagden T."/>
            <person name="Luster D.G."/>
            <person name="Sechler A.J."/>
            <person name="Schneider W.L."/>
            <person name="Winegar R.A."/>
        </authorList>
    </citation>
    <scope>NUCLEOTIDE SEQUENCE [LARGE SCALE GENOMIC DNA]</scope>
    <source>
        <strain evidence="6 8">FH142</strain>
    </source>
</reference>
<gene>
    <name evidence="5" type="primary">sepF</name>
    <name evidence="7" type="ORF">C5C51_04800</name>
    <name evidence="6" type="ORF">VT73_09410</name>
</gene>
<keyword evidence="1 5" id="KW-0132">Cell division</keyword>
<dbReference type="AlphaFoldDB" id="A0A0C5BE00"/>
<dbReference type="PATRIC" id="fig|145458.7.peg.1159"/>
<dbReference type="KEGG" id="rtc:APU90_01445"/>
<evidence type="ECO:0000256" key="3">
    <source>
        <dbReference type="ARBA" id="ARBA00023306"/>
    </source>
</evidence>
<keyword evidence="2 5" id="KW-0717">Septation</keyword>
<dbReference type="STRING" id="145458.APU90_01445"/>
<comment type="function">
    <text evidence="4 5">Cell division protein that is part of the divisome complex and is recruited early to the Z-ring. Probably stimulates Z-ring formation, perhaps through the cross-linking of FtsZ protofilaments. Its function overlaps with FtsA.</text>
</comment>
<name>A0A0C5BE00_9MICO</name>
<comment type="subunit">
    <text evidence="5">Homodimer. Interacts with FtsZ.</text>
</comment>
<comment type="subcellular location">
    <subcellularLocation>
        <location evidence="5">Cytoplasm</location>
    </subcellularLocation>
    <text evidence="5">Localizes to the division site, in a FtsZ-dependent manner.</text>
</comment>
<dbReference type="OrthoDB" id="3731101at2"/>
<evidence type="ECO:0000313" key="9">
    <source>
        <dbReference type="Proteomes" id="UP000237966"/>
    </source>
</evidence>
<comment type="similarity">
    <text evidence="5">Belongs to the SepF family.</text>
</comment>
<dbReference type="GeneID" id="93667353"/>
<dbReference type="KEGG" id="rtx:TI83_05030"/>
<evidence type="ECO:0000313" key="8">
    <source>
        <dbReference type="Proteomes" id="UP000052979"/>
    </source>
</evidence>
<dbReference type="InterPro" id="IPR007561">
    <property type="entry name" value="Cell_div_SepF/SepF-rel"/>
</dbReference>
<dbReference type="Proteomes" id="UP000237966">
    <property type="component" value="Unassembled WGS sequence"/>
</dbReference>
<dbReference type="Proteomes" id="UP000052979">
    <property type="component" value="Unassembled WGS sequence"/>
</dbReference>
<keyword evidence="3 5" id="KW-0131">Cell cycle</keyword>
<keyword evidence="5" id="KW-0963">Cytoplasm</keyword>
<dbReference type="GO" id="GO:0000917">
    <property type="term" value="P:division septum assembly"/>
    <property type="evidence" value="ECO:0007669"/>
    <property type="project" value="UniProtKB-KW"/>
</dbReference>
<dbReference type="RefSeq" id="WP_027691958.1">
    <property type="nucleotide sequence ID" value="NZ_CP010848.1"/>
</dbReference>
<dbReference type="InterPro" id="IPR023052">
    <property type="entry name" value="Cell_div_SepF"/>
</dbReference>
<dbReference type="GO" id="GO:0005737">
    <property type="term" value="C:cytoplasm"/>
    <property type="evidence" value="ECO:0007669"/>
    <property type="project" value="UniProtKB-SubCell"/>
</dbReference>
<reference evidence="7 9" key="2">
    <citation type="submission" date="2018-02" db="EMBL/GenBank/DDBJ databases">
        <title>Bacteriophage NCPPB3778 and a type I-E CRISPR drive the evolution of the US Biological Select Agent, Rathayibacter toxicus.</title>
        <authorList>
            <person name="Davis E.W.II."/>
            <person name="Tabima J.F."/>
            <person name="Weisberg A.J."/>
            <person name="Lopes L.D."/>
            <person name="Wiseman M.S."/>
            <person name="Wiseman M.S."/>
            <person name="Pupko T."/>
            <person name="Belcher M.S."/>
            <person name="Sechler A.J."/>
            <person name="Tancos M.A."/>
            <person name="Schroeder B.K."/>
            <person name="Murray T.D."/>
            <person name="Luster D.G."/>
            <person name="Schneider W.L."/>
            <person name="Rogers E."/>
            <person name="Andreote F.D."/>
            <person name="Grunwald N.J."/>
            <person name="Putnam M.L."/>
            <person name="Chang J.H."/>
        </authorList>
    </citation>
    <scope>NUCLEOTIDE SEQUENCE [LARGE SCALE GENOMIC DNA]</scope>
    <source>
        <strain evidence="7 9">FH99</strain>
    </source>
</reference>
<keyword evidence="8" id="KW-1185">Reference proteome</keyword>
<evidence type="ECO:0000313" key="7">
    <source>
        <dbReference type="EMBL" id="PPI15129.1"/>
    </source>
</evidence>
<dbReference type="EMBL" id="LBFI01000053">
    <property type="protein sequence ID" value="KKM44702.1"/>
    <property type="molecule type" value="Genomic_DNA"/>
</dbReference>
<dbReference type="InterPro" id="IPR038594">
    <property type="entry name" value="SepF-like_sf"/>
</dbReference>
<dbReference type="EMBL" id="PSWU01000007">
    <property type="protein sequence ID" value="PPI15129.1"/>
    <property type="molecule type" value="Genomic_DNA"/>
</dbReference>